<keyword evidence="3" id="KW-0472">Membrane</keyword>
<feature type="coiled-coil region" evidence="1">
    <location>
        <begin position="1589"/>
        <end position="1693"/>
    </location>
</feature>
<feature type="coiled-coil region" evidence="1">
    <location>
        <begin position="1325"/>
        <end position="1369"/>
    </location>
</feature>
<evidence type="ECO:0000313" key="5">
    <source>
        <dbReference type="Proteomes" id="UP001293593"/>
    </source>
</evidence>
<dbReference type="EMBL" id="JAWXYG010000004">
    <property type="protein sequence ID" value="KAK4274346.1"/>
    <property type="molecule type" value="Genomic_DNA"/>
</dbReference>
<feature type="region of interest" description="Disordered" evidence="2">
    <location>
        <begin position="1"/>
        <end position="103"/>
    </location>
</feature>
<feature type="coiled-coil region" evidence="1">
    <location>
        <begin position="1469"/>
        <end position="1496"/>
    </location>
</feature>
<evidence type="ECO:0000256" key="1">
    <source>
        <dbReference type="SAM" id="Coils"/>
    </source>
</evidence>
<feature type="transmembrane region" description="Helical" evidence="3">
    <location>
        <begin position="2498"/>
        <end position="2518"/>
    </location>
</feature>
<keyword evidence="5" id="KW-1185">Reference proteome</keyword>
<evidence type="ECO:0000256" key="3">
    <source>
        <dbReference type="SAM" id="Phobius"/>
    </source>
</evidence>
<comment type="caution">
    <text evidence="4">The sequence shown here is derived from an EMBL/GenBank/DDBJ whole genome shotgun (WGS) entry which is preliminary data.</text>
</comment>
<accession>A0AAE1MUC6</accession>
<dbReference type="Proteomes" id="UP001293593">
    <property type="component" value="Unassembled WGS sequence"/>
</dbReference>
<protein>
    <submittedName>
        <fullName evidence="4">Uncharacterized protein</fullName>
    </submittedName>
</protein>
<feature type="coiled-coil region" evidence="1">
    <location>
        <begin position="1108"/>
        <end position="1236"/>
    </location>
</feature>
<feature type="coiled-coil region" evidence="1">
    <location>
        <begin position="711"/>
        <end position="738"/>
    </location>
</feature>
<feature type="coiled-coil region" evidence="1">
    <location>
        <begin position="1757"/>
        <end position="1791"/>
    </location>
</feature>
<reference evidence="4" key="1">
    <citation type="submission" date="2023-10" db="EMBL/GenBank/DDBJ databases">
        <title>Chromosome-level genome of the transformable northern wattle, Acacia crassicarpa.</title>
        <authorList>
            <person name="Massaro I."/>
            <person name="Sinha N.R."/>
            <person name="Poethig S."/>
            <person name="Leichty A.R."/>
        </authorList>
    </citation>
    <scope>NUCLEOTIDE SEQUENCE</scope>
    <source>
        <strain evidence="4">Acra3RX</strain>
        <tissue evidence="4">Leaf</tissue>
    </source>
</reference>
<dbReference type="PANTHER" id="PTHR43939">
    <property type="entry name" value="COILED-COIL DOMAIN-CONTAINING PROTEIN 158"/>
    <property type="match status" value="1"/>
</dbReference>
<keyword evidence="3" id="KW-1133">Transmembrane helix</keyword>
<keyword evidence="1" id="KW-0175">Coiled coil</keyword>
<name>A0AAE1MUC6_9FABA</name>
<dbReference type="PANTHER" id="PTHR43939:SF50">
    <property type="entry name" value="NUCLEOPORIN"/>
    <property type="match status" value="1"/>
</dbReference>
<feature type="coiled-coil region" evidence="1">
    <location>
        <begin position="508"/>
        <end position="542"/>
    </location>
</feature>
<feature type="coiled-coil region" evidence="1">
    <location>
        <begin position="2356"/>
        <end position="2383"/>
    </location>
</feature>
<evidence type="ECO:0000313" key="4">
    <source>
        <dbReference type="EMBL" id="KAK4274346.1"/>
    </source>
</evidence>
<keyword evidence="3" id="KW-0812">Transmembrane</keyword>
<feature type="coiled-coil region" evidence="1">
    <location>
        <begin position="578"/>
        <end position="612"/>
    </location>
</feature>
<organism evidence="4 5">
    <name type="scientific">Acacia crassicarpa</name>
    <name type="common">northern wattle</name>
    <dbReference type="NCBI Taxonomy" id="499986"/>
    <lineage>
        <taxon>Eukaryota</taxon>
        <taxon>Viridiplantae</taxon>
        <taxon>Streptophyta</taxon>
        <taxon>Embryophyta</taxon>
        <taxon>Tracheophyta</taxon>
        <taxon>Spermatophyta</taxon>
        <taxon>Magnoliopsida</taxon>
        <taxon>eudicotyledons</taxon>
        <taxon>Gunneridae</taxon>
        <taxon>Pentapetalae</taxon>
        <taxon>rosids</taxon>
        <taxon>fabids</taxon>
        <taxon>Fabales</taxon>
        <taxon>Fabaceae</taxon>
        <taxon>Caesalpinioideae</taxon>
        <taxon>mimosoid clade</taxon>
        <taxon>Acacieae</taxon>
        <taxon>Acacia</taxon>
    </lineage>
</organism>
<sequence length="2519" mass="281770">MDKNKSRTDLLAAGRKRLQQFRQKKDSKGSSSAGKNSKKSGKPEQHESDADAATSAPMSIASSHIVDEEVETGADCNLSVPESSGLQSLENSSTPDFNAPSVDSSAVDVAYEANIKAELASSVELEHQDQGVAKVDAQLSVQNEGENTQDVGTDMGEVNFEGGVMDDHMSTAPDDLSSSAAFNATRVEREGEERKESLLSPEKNFSTSLTLMREDQVTDVGTMQDADGLEANNSFQSQAAEMDGHEKTLLFEVSENAQALSGIALGQTGIQDASNEADQMGKVVEASSSEDIMSDTFSASTKGVEDAMAGKDLNNLEGEIFPGSIHEELPHRGENKGLQEEPNQWHAPAVSVPVDNIHELSIGAHEVNSETPGTSSSFDVNSISFIQLTEIINGLSEEDYQCLLKSRGTVSNVDPVARSPVLRDFAFLESLERVKEKLILANLKNDLLTLQLTEQQELQQESDSQRCLLVDELSHLRASHNEINDKNYCLAEELANCQIELHNVVSKSVELQNQLNSAQATAEALFARVVELEDSLELSQRNSLDLSTELTHCIGLVIASQTENKVMSETLSLMGGEKKELEEEKEFHLFESKKLSTELADLKSSVEGLRDENSNLSAGLSSATEDRNKTITEAEHITHEIGKQSVDSVESKDLVASLQLEISGLNRSLELSSDQQNKLEEDKQSLVLETHIFSSLVASVQDQLSTEKGEKMRFEVDLKEAKAHLEQLAKENTSLYSTLDVYKAKIEEIGDKYQDEALQQHFSDLEASNIELAVQYEAAMQLLSDSQENNNVLEEFCRALKEENLSCKAKNSIACVELEKSQLKISQLRIDLYEMQQITNHMASVAGSQLENFQNEVTERAMLLEQGWNSTMAEIIEIAVKLDELVGENLSSSTSTDSYSSADINHRFAVSVNAAIEVIADLRKKLETAYAEQGTASTMYEEMSTRCNELHGKNELAVVILNKIYSDLGKLVHEHCGSTDEDKIDVQGEPLPDLLNYSIFETFMKSLGDILNKRLELESVAREIKSDLMHKEKELEELNTKCLDLDAVSKIVEEAEGVLEVDEMKIKMNKAPLSCLESLVATLVQKTREADLQQHIAKEGYGIKVMELSEIQEKIHYLETQCTEHENEILILRESLRQAEETHVAVCSELDVKTRELEQSEQRVSSIREKLSIAVSKGKGLVVQRDGLKQSLAETSSELERCLEELQLKDTRIHEVEAKLKTYAEAGERVEALESELSYIRNSANALRESFLHKDSLLQRIEEILEDLDLPEQFYSRDLIEKIDWLARSAAGNSLPLNDSDQKISDEGGSFSDAGFVVMGAWKDVQQQSDTGEDLRKNFEDLQSKYYVLAEQNEMLEQSLMERNRLVQRWEELVDKIDMPSHLRSMETVDRIEWLGRALVEANHYRDSLQLKIEQYDSYCGLLNADLEESQRRVSVLQEELRVVTFERKHLSDRVGFLMHECEKLSVQTREVELGNERLSAEVTDLEEKLKQKSAIAEQMPAIEGRIRELQNLVGDALQEFETEYLVSGKESIDSLEVLLRKLLENYTTLSETKPANGDAFDGQHTQEADAALNAARSQDFDDMEGTTIHSSKRDLEEALHELMCVKEERDKYLGTQIALSGEVEALTKRAEELQGQLNQEEQKSASVREKLNVAVRKGKSLVQQRDSLKQTIEEMTNEMEYLKSENNNWDHALAEFVEKFKDLSSFADRLEALKPENASKTSDPVNKLEWVGKLCSGLHATVTSLEQESMKSKRAAELLLAELNEVQERNDAFQEELAKVAGELVDIRKERDLAEADKMEAISHLERLSTLHMEERKSHFAEIMGLKSSLNQLHKGFSDTGKLMASAFFVDLGSLRSLKVGLESCMKAKNAAAVVDSSVTRGHGGILGLSSVDQKSFVSVDPWSETIDHVDDKNLIENCRLLGLQLQNLLVELGSLKESIHTHLSLAQEQGKTLSELVMSIQRDMISQREFCEAMEKEISEKDGELLVLRENVAHLYQACANSIAVIEYGKADLVTDESASSDLGINFQSTFEDGIHPSSVEARLASAEYIKTLADKLLLAANEFASVKTEFLDANQKEMKATITNLQRELQEKDVQRDRICTDLVNQIKAAEGAANSYFQELQSSKMEEQNLVKQIDEIGAERKTLEQKVNALQDKLVTTGELEEKIRCQVDLLSGKDQEIEALTQALDEEEVQMEELTKKIEELEKVVQQKNLEIENLETSNGKVTKKLSVTVTKFDELHHLSSSLLAEVENLQSQLQERDSEISFLRQEVTRCTNDLLASQNSNKGSSDEIREFLMWVDMLVSRDGMHDMHPEVKGNTQVDEYKEVLHKKLTSLLSEIANSRAIADSKDAMLQIESRKVEELTHKAEALQKSLYEKESRINLLDGVEESGEQAITRSEIVEVEPVINKWTTAGTSVTPQVRSLRKGNNDHVAIAVDTDPGSTSRMEDEEEDKVHGFKPLTSSRIVPLPRFTRPLTDMIDGLWVSCDRALMRQPALRLGIIIYWAIMHTLLAFFVV</sequence>
<gene>
    <name evidence="4" type="ORF">QN277_017579</name>
</gene>
<feature type="compositionally biased region" description="Polar residues" evidence="2">
    <location>
        <begin position="80"/>
        <end position="103"/>
    </location>
</feature>
<proteinExistence type="predicted"/>
<evidence type="ECO:0000256" key="2">
    <source>
        <dbReference type="SAM" id="MobiDB-lite"/>
    </source>
</evidence>
<feature type="coiled-coil region" evidence="1">
    <location>
        <begin position="2131"/>
        <end position="2224"/>
    </location>
</feature>